<feature type="signal peptide" evidence="1">
    <location>
        <begin position="1"/>
        <end position="21"/>
    </location>
</feature>
<reference evidence="3" key="1">
    <citation type="journal article" date="2010" name="Nature">
        <title>The Amphimedon queenslandica genome and the evolution of animal complexity.</title>
        <authorList>
            <person name="Srivastava M."/>
            <person name="Simakov O."/>
            <person name="Chapman J."/>
            <person name="Fahey B."/>
            <person name="Gauthier M.E."/>
            <person name="Mitros T."/>
            <person name="Richards G.S."/>
            <person name="Conaco C."/>
            <person name="Dacre M."/>
            <person name="Hellsten U."/>
            <person name="Larroux C."/>
            <person name="Putnam N.H."/>
            <person name="Stanke M."/>
            <person name="Adamska M."/>
            <person name="Darling A."/>
            <person name="Degnan S.M."/>
            <person name="Oakley T.H."/>
            <person name="Plachetzki D.C."/>
            <person name="Zhai Y."/>
            <person name="Adamski M."/>
            <person name="Calcino A."/>
            <person name="Cummins S.F."/>
            <person name="Goodstein D.M."/>
            <person name="Harris C."/>
            <person name="Jackson D.J."/>
            <person name="Leys S.P."/>
            <person name="Shu S."/>
            <person name="Woodcroft B.J."/>
            <person name="Vervoort M."/>
            <person name="Kosik K.S."/>
            <person name="Manning G."/>
            <person name="Degnan B.M."/>
            <person name="Rokhsar D.S."/>
        </authorList>
    </citation>
    <scope>NUCLEOTIDE SEQUENCE [LARGE SCALE GENOMIC DNA]</scope>
</reference>
<dbReference type="RefSeq" id="XP_019860322.1">
    <property type="nucleotide sequence ID" value="XM_020004763.1"/>
</dbReference>
<evidence type="ECO:0000256" key="1">
    <source>
        <dbReference type="SAM" id="SignalP"/>
    </source>
</evidence>
<keyword evidence="3" id="KW-1185">Reference proteome</keyword>
<proteinExistence type="predicted"/>
<organism evidence="2 3">
    <name type="scientific">Amphimedon queenslandica</name>
    <name type="common">Sponge</name>
    <dbReference type="NCBI Taxonomy" id="400682"/>
    <lineage>
        <taxon>Eukaryota</taxon>
        <taxon>Metazoa</taxon>
        <taxon>Porifera</taxon>
        <taxon>Demospongiae</taxon>
        <taxon>Heteroscleromorpha</taxon>
        <taxon>Haplosclerida</taxon>
        <taxon>Niphatidae</taxon>
        <taxon>Amphimedon</taxon>
    </lineage>
</organism>
<name>A0AAN0JT83_AMPQE</name>
<protein>
    <submittedName>
        <fullName evidence="2">Uncharacterized protein</fullName>
    </submittedName>
</protein>
<feature type="chain" id="PRO_5043050966" evidence="1">
    <location>
        <begin position="22"/>
        <end position="156"/>
    </location>
</feature>
<dbReference type="GeneID" id="109588615"/>
<accession>A0AAN0JT83</accession>
<dbReference type="Proteomes" id="UP000007879">
    <property type="component" value="Unassembled WGS sequence"/>
</dbReference>
<evidence type="ECO:0000313" key="2">
    <source>
        <dbReference type="EnsemblMetazoa" id="XP_019860322.1"/>
    </source>
</evidence>
<keyword evidence="1" id="KW-0732">Signal</keyword>
<reference evidence="2" key="2">
    <citation type="submission" date="2024-06" db="UniProtKB">
        <authorList>
            <consortium name="EnsemblMetazoa"/>
        </authorList>
    </citation>
    <scope>IDENTIFICATION</scope>
</reference>
<evidence type="ECO:0000313" key="3">
    <source>
        <dbReference type="Proteomes" id="UP000007879"/>
    </source>
</evidence>
<sequence>MSVRCLSSLMMLLRSIDIMISSAPPVQPHGGTVFLYDLGDDDSKWNIRKRQLRCDQYRWVHKGTYPVGNDGLTKKNNVIDIKEKKKGEGDKRFRRQEYWGVGQFFLIHYFGDHSIFKSFKHRSSKTNTKPFVTSAPRVKEKVSKINYATFSIAIFC</sequence>
<dbReference type="EnsemblMetazoa" id="XM_020004763.1">
    <property type="protein sequence ID" value="XP_019860322.1"/>
    <property type="gene ID" value="LOC109588615"/>
</dbReference>
<dbReference type="KEGG" id="aqu:109588615"/>
<dbReference type="AlphaFoldDB" id="A0AAN0JT83"/>